<feature type="transmembrane region" description="Helical" evidence="5">
    <location>
        <begin position="21"/>
        <end position="38"/>
    </location>
</feature>
<gene>
    <name evidence="6" type="ORF">DI586_01570</name>
</gene>
<dbReference type="InterPro" id="IPR007343">
    <property type="entry name" value="Uncharacterised_pept_Zn_put"/>
</dbReference>
<dbReference type="GO" id="GO:0016020">
    <property type="term" value="C:membrane"/>
    <property type="evidence" value="ECO:0007669"/>
    <property type="project" value="UniProtKB-SubCell"/>
</dbReference>
<keyword evidence="6" id="KW-0966">Cell projection</keyword>
<organism evidence="6 7">
    <name type="scientific">Micavibrio aeruginosavorus</name>
    <dbReference type="NCBI Taxonomy" id="349221"/>
    <lineage>
        <taxon>Bacteria</taxon>
        <taxon>Pseudomonadati</taxon>
        <taxon>Bdellovibrionota</taxon>
        <taxon>Bdellovibrionia</taxon>
        <taxon>Bdellovibrionales</taxon>
        <taxon>Pseudobdellovibrionaceae</taxon>
        <taxon>Micavibrio</taxon>
    </lineage>
</organism>
<evidence type="ECO:0000256" key="2">
    <source>
        <dbReference type="ARBA" id="ARBA00022692"/>
    </source>
</evidence>
<evidence type="ECO:0000256" key="4">
    <source>
        <dbReference type="ARBA" id="ARBA00023136"/>
    </source>
</evidence>
<evidence type="ECO:0000256" key="3">
    <source>
        <dbReference type="ARBA" id="ARBA00022989"/>
    </source>
</evidence>
<evidence type="ECO:0000313" key="6">
    <source>
        <dbReference type="EMBL" id="PZP57071.1"/>
    </source>
</evidence>
<evidence type="ECO:0000256" key="1">
    <source>
        <dbReference type="ARBA" id="ARBA00004167"/>
    </source>
</evidence>
<name>A0A2W5FMA4_9BACT</name>
<comment type="subcellular location">
    <subcellularLocation>
        <location evidence="1">Membrane</location>
        <topology evidence="1">Single-pass membrane protein</topology>
    </subcellularLocation>
</comment>
<keyword evidence="4 5" id="KW-0472">Membrane</keyword>
<keyword evidence="2 5" id="KW-0812">Transmembrane</keyword>
<proteinExistence type="predicted"/>
<keyword evidence="3 5" id="KW-1133">Transmembrane helix</keyword>
<evidence type="ECO:0000313" key="7">
    <source>
        <dbReference type="Proteomes" id="UP000249739"/>
    </source>
</evidence>
<dbReference type="PANTHER" id="PTHR30168:SF0">
    <property type="entry name" value="INNER MEMBRANE PROTEIN"/>
    <property type="match status" value="1"/>
</dbReference>
<dbReference type="PANTHER" id="PTHR30168">
    <property type="entry name" value="PUTATIVE MEMBRANE PROTEIN YPFJ"/>
    <property type="match status" value="1"/>
</dbReference>
<dbReference type="Pfam" id="PF04228">
    <property type="entry name" value="Zn_peptidase"/>
    <property type="match status" value="1"/>
</dbReference>
<dbReference type="EMBL" id="QFOT01000008">
    <property type="protein sequence ID" value="PZP57071.1"/>
    <property type="molecule type" value="Genomic_DNA"/>
</dbReference>
<comment type="caution">
    <text evidence="6">The sequence shown here is derived from an EMBL/GenBank/DDBJ whole genome shotgun (WGS) entry which is preliminary data.</text>
</comment>
<dbReference type="Proteomes" id="UP000249739">
    <property type="component" value="Unassembled WGS sequence"/>
</dbReference>
<reference evidence="6 7" key="1">
    <citation type="submission" date="2017-08" db="EMBL/GenBank/DDBJ databases">
        <title>Infants hospitalized years apart are colonized by the same room-sourced microbial strains.</title>
        <authorList>
            <person name="Brooks B."/>
            <person name="Olm M.R."/>
            <person name="Firek B.A."/>
            <person name="Baker R."/>
            <person name="Thomas B.C."/>
            <person name="Morowitz M.J."/>
            <person name="Banfield J.F."/>
        </authorList>
    </citation>
    <scope>NUCLEOTIDE SEQUENCE [LARGE SCALE GENOMIC DNA]</scope>
    <source>
        <strain evidence="6">S2_006_000_R2_64</strain>
    </source>
</reference>
<keyword evidence="6" id="KW-0282">Flagellum</keyword>
<keyword evidence="6" id="KW-0969">Cilium</keyword>
<dbReference type="AlphaFoldDB" id="A0A2W5FMA4"/>
<evidence type="ECO:0000256" key="5">
    <source>
        <dbReference type="SAM" id="Phobius"/>
    </source>
</evidence>
<accession>A0A2W5FMA4</accession>
<protein>
    <submittedName>
        <fullName evidence="6">Flagellar biosynthesis protein FlgM</fullName>
    </submittedName>
</protein>
<sequence length="272" mass="29720">MRWQMGRRSSNVENRGRRGGIVVGGGGTLALVVVYLLLGGDPSVLMNQLGSTQGSNLTSEQQSEQTDFVSVVLGSTEDVWRKEFEKIGKNYEEPKLVLFGGAVQSACGYAQSAVGPFYCPADRDVYLDLDFFQQLETQLGAPGDFARAYVIAHEIGHHVQTLLGSEEKARQAMQSARNKEQSNAISVKLELQADCYAGIWAHYAGKDYNLIEEGDVEEALNAASRIGDDALQTQAQGYAVPDSFTHGSSQQRHDWFKKGLQSGSIEACDAFR</sequence>